<sequence>SERRLYAMKIQVKIQYKALQRALASARRISESKHRLTPYVFHEVRVPLNSAFLAAKSMEASGTLSNSLEVKFDALMGSLTMMPQVLNDVLDFNRLDSGRMHFIKVARCAAYRAMGEKEDVIQRTLDRIPGLTVKTKLVVSSVLNDTGNGSKGSGSGNNHNHDAEASAQLSASRLAQHDYNHGNDKDETIIVRVEVTDTGCGIEGSELTGQNVLPKHNNGHIITISRASKLFM</sequence>
<dbReference type="Proteomes" id="UP000799118">
    <property type="component" value="Unassembled WGS sequence"/>
</dbReference>
<dbReference type="Pfam" id="PF00512">
    <property type="entry name" value="HisKA"/>
    <property type="match status" value="1"/>
</dbReference>
<accession>A0A6A4GAZ2</accession>
<evidence type="ECO:0000313" key="4">
    <source>
        <dbReference type="Proteomes" id="UP000799118"/>
    </source>
</evidence>
<name>A0A6A4GAZ2_9AGAR</name>
<organism evidence="3 4">
    <name type="scientific">Gymnopus androsaceus JB14</name>
    <dbReference type="NCBI Taxonomy" id="1447944"/>
    <lineage>
        <taxon>Eukaryota</taxon>
        <taxon>Fungi</taxon>
        <taxon>Dikarya</taxon>
        <taxon>Basidiomycota</taxon>
        <taxon>Agaricomycotina</taxon>
        <taxon>Agaricomycetes</taxon>
        <taxon>Agaricomycetidae</taxon>
        <taxon>Agaricales</taxon>
        <taxon>Marasmiineae</taxon>
        <taxon>Omphalotaceae</taxon>
        <taxon>Gymnopus</taxon>
    </lineage>
</organism>
<keyword evidence="4" id="KW-1185">Reference proteome</keyword>
<dbReference type="InterPro" id="IPR003661">
    <property type="entry name" value="HisK_dim/P_dom"/>
</dbReference>
<gene>
    <name evidence="3" type="ORF">BT96DRAFT_1051144</name>
</gene>
<dbReference type="SUPFAM" id="SSF47384">
    <property type="entry name" value="Homodimeric domain of signal transducing histidine kinase"/>
    <property type="match status" value="1"/>
</dbReference>
<dbReference type="EMBL" id="ML771277">
    <property type="protein sequence ID" value="KAE9382598.1"/>
    <property type="molecule type" value="Genomic_DNA"/>
</dbReference>
<evidence type="ECO:0000256" key="1">
    <source>
        <dbReference type="SAM" id="MobiDB-lite"/>
    </source>
</evidence>
<feature type="domain" description="Signal transduction histidine kinase dimerisation/phosphoacceptor" evidence="2">
    <location>
        <begin position="32"/>
        <end position="98"/>
    </location>
</feature>
<protein>
    <recommendedName>
        <fullName evidence="2">Signal transduction histidine kinase dimerisation/phosphoacceptor domain-containing protein</fullName>
    </recommendedName>
</protein>
<dbReference type="OrthoDB" id="60033at2759"/>
<reference evidence="3" key="1">
    <citation type="journal article" date="2019" name="Environ. Microbiol.">
        <title>Fungal ecological strategies reflected in gene transcription - a case study of two litter decomposers.</title>
        <authorList>
            <person name="Barbi F."/>
            <person name="Kohler A."/>
            <person name="Barry K."/>
            <person name="Baskaran P."/>
            <person name="Daum C."/>
            <person name="Fauchery L."/>
            <person name="Ihrmark K."/>
            <person name="Kuo A."/>
            <person name="LaButti K."/>
            <person name="Lipzen A."/>
            <person name="Morin E."/>
            <person name="Grigoriev I.V."/>
            <person name="Henrissat B."/>
            <person name="Lindahl B."/>
            <person name="Martin F."/>
        </authorList>
    </citation>
    <scope>NUCLEOTIDE SEQUENCE</scope>
    <source>
        <strain evidence="3">JB14</strain>
    </source>
</reference>
<feature type="region of interest" description="Disordered" evidence="1">
    <location>
        <begin position="144"/>
        <end position="170"/>
    </location>
</feature>
<proteinExistence type="predicted"/>
<dbReference type="GO" id="GO:0000155">
    <property type="term" value="F:phosphorelay sensor kinase activity"/>
    <property type="evidence" value="ECO:0007669"/>
    <property type="project" value="InterPro"/>
</dbReference>
<dbReference type="Gene3D" id="1.10.287.130">
    <property type="match status" value="1"/>
</dbReference>
<dbReference type="SMART" id="SM00388">
    <property type="entry name" value="HisKA"/>
    <property type="match status" value="1"/>
</dbReference>
<evidence type="ECO:0000313" key="3">
    <source>
        <dbReference type="EMBL" id="KAE9382598.1"/>
    </source>
</evidence>
<dbReference type="AlphaFoldDB" id="A0A6A4GAZ2"/>
<feature type="non-terminal residue" evidence="3">
    <location>
        <position position="1"/>
    </location>
</feature>
<dbReference type="InterPro" id="IPR036097">
    <property type="entry name" value="HisK_dim/P_sf"/>
</dbReference>
<evidence type="ECO:0000259" key="2">
    <source>
        <dbReference type="SMART" id="SM00388"/>
    </source>
</evidence>